<evidence type="ECO:0000313" key="10">
    <source>
        <dbReference type="EMBL" id="JAT46841.1"/>
    </source>
</evidence>
<feature type="signal peptide" evidence="8">
    <location>
        <begin position="1"/>
        <end position="27"/>
    </location>
</feature>
<dbReference type="GO" id="GO:0005576">
    <property type="term" value="C:extracellular region"/>
    <property type="evidence" value="ECO:0007669"/>
    <property type="project" value="UniProtKB-SubCell"/>
</dbReference>
<keyword evidence="7" id="KW-0472">Membrane</keyword>
<evidence type="ECO:0000256" key="5">
    <source>
        <dbReference type="ARBA" id="ARBA00038515"/>
    </source>
</evidence>
<dbReference type="InterPro" id="IPR038408">
    <property type="entry name" value="GNK2_sf"/>
</dbReference>
<accession>A0A1D1XWW1</accession>
<feature type="non-terminal residue" evidence="10">
    <location>
        <position position="324"/>
    </location>
</feature>
<feature type="transmembrane region" description="Helical" evidence="7">
    <location>
        <begin position="294"/>
        <end position="316"/>
    </location>
</feature>
<dbReference type="InterPro" id="IPR002902">
    <property type="entry name" value="GNK2"/>
</dbReference>
<evidence type="ECO:0000256" key="6">
    <source>
        <dbReference type="SAM" id="MobiDB-lite"/>
    </source>
</evidence>
<evidence type="ECO:0000256" key="4">
    <source>
        <dbReference type="ARBA" id="ARBA00022737"/>
    </source>
</evidence>
<dbReference type="CDD" id="cd23509">
    <property type="entry name" value="Gnk2-like"/>
    <property type="match status" value="2"/>
</dbReference>
<dbReference type="FunFam" id="3.30.430.20:FF:000003">
    <property type="entry name" value="Cysteine-rich RLK (RECEPTOR-like protein kinase) 10"/>
    <property type="match status" value="1"/>
</dbReference>
<feature type="chain" id="PRO_5008899788" evidence="8">
    <location>
        <begin position="28"/>
        <end position="324"/>
    </location>
</feature>
<keyword evidence="7" id="KW-0812">Transmembrane</keyword>
<evidence type="ECO:0000259" key="9">
    <source>
        <dbReference type="PROSITE" id="PS51473"/>
    </source>
</evidence>
<organism evidence="10">
    <name type="scientific">Anthurium amnicola</name>
    <dbReference type="NCBI Taxonomy" id="1678845"/>
    <lineage>
        <taxon>Eukaryota</taxon>
        <taxon>Viridiplantae</taxon>
        <taxon>Streptophyta</taxon>
        <taxon>Embryophyta</taxon>
        <taxon>Tracheophyta</taxon>
        <taxon>Spermatophyta</taxon>
        <taxon>Magnoliopsida</taxon>
        <taxon>Liliopsida</taxon>
        <taxon>Araceae</taxon>
        <taxon>Pothoideae</taxon>
        <taxon>Potheae</taxon>
        <taxon>Anthurium</taxon>
    </lineage>
</organism>
<keyword evidence="10" id="KW-0808">Transferase</keyword>
<keyword evidence="10" id="KW-0418">Kinase</keyword>
<dbReference type="PANTHER" id="PTHR32411">
    <property type="entry name" value="CYSTEINE-RICH REPEAT SECRETORY PROTEIN 38-RELATED"/>
    <property type="match status" value="1"/>
</dbReference>
<dbReference type="PROSITE" id="PS51473">
    <property type="entry name" value="GNK2"/>
    <property type="match status" value="2"/>
</dbReference>
<protein>
    <submittedName>
        <fullName evidence="10">Cysteine-rich receptor-like protein kinase 25</fullName>
    </submittedName>
</protein>
<keyword evidence="2" id="KW-0964">Secreted</keyword>
<keyword evidence="10" id="KW-0675">Receptor</keyword>
<keyword evidence="3 8" id="KW-0732">Signal</keyword>
<dbReference type="InterPro" id="IPR050581">
    <property type="entry name" value="CRR_secretory_protein"/>
</dbReference>
<dbReference type="PANTHER" id="PTHR32411:SF43">
    <property type="entry name" value="CYSTEINE-RICH REPEAT SECRETORY PROTEIN 38"/>
    <property type="match status" value="1"/>
</dbReference>
<evidence type="ECO:0000256" key="7">
    <source>
        <dbReference type="SAM" id="Phobius"/>
    </source>
</evidence>
<feature type="domain" description="Gnk2-homologous" evidence="9">
    <location>
        <begin position="138"/>
        <end position="248"/>
    </location>
</feature>
<comment type="subcellular location">
    <subcellularLocation>
        <location evidence="1">Secreted</location>
    </subcellularLocation>
</comment>
<dbReference type="Gene3D" id="3.30.430.20">
    <property type="entry name" value="Gnk2 domain, C-X8-C-X2-C motif"/>
    <property type="match status" value="2"/>
</dbReference>
<keyword evidence="7" id="KW-1133">Transmembrane helix</keyword>
<evidence type="ECO:0000256" key="8">
    <source>
        <dbReference type="SAM" id="SignalP"/>
    </source>
</evidence>
<dbReference type="Pfam" id="PF01657">
    <property type="entry name" value="Stress-antifung"/>
    <property type="match status" value="2"/>
</dbReference>
<name>A0A1D1XWW1_9ARAE</name>
<reference evidence="10" key="1">
    <citation type="submission" date="2015-07" db="EMBL/GenBank/DDBJ databases">
        <title>Transcriptome Assembly of Anthurium amnicola.</title>
        <authorList>
            <person name="Suzuki J."/>
        </authorList>
    </citation>
    <scope>NUCLEOTIDE SEQUENCE</scope>
</reference>
<dbReference type="GO" id="GO:0016301">
    <property type="term" value="F:kinase activity"/>
    <property type="evidence" value="ECO:0007669"/>
    <property type="project" value="UniProtKB-KW"/>
</dbReference>
<sequence length="324" mass="34943">MSLPDLPPCSFPISLLALALLVRATGSQPLYQICPPSSRNYTANSTYESNLNSLLSSLVASGSTSGYYANDVGDVPDTAYGVVLCRGDVDANSCRTCLETAAKKVVEACPYRRNAVIWFDNCLMRYTEKWSFPSISGNSSIVYMWNTQNVTKTETSLFNEQLGKMMGSLASYAAFNSAFTMFATGEAEFTAADPKIYGLVQCTTDQPANVCNGCLQGFISQIPTYFVAKRGARILGTTCYFRYELYPFYNGSAKVTIPSPVPASAQSPSPAPPPTSSIDPTTKGEKKKSGVGTAFAVAIPVVAVLVLISVICICLWRRKANKKI</sequence>
<comment type="similarity">
    <text evidence="5">Belongs to the cysteine-rich repeat secretory protein family.</text>
</comment>
<proteinExistence type="inferred from homology"/>
<dbReference type="AlphaFoldDB" id="A0A1D1XWW1"/>
<dbReference type="FunFam" id="3.30.430.20:FF:000002">
    <property type="entry name" value="Cysteine-rich receptor-like protein kinase 10"/>
    <property type="match status" value="1"/>
</dbReference>
<evidence type="ECO:0000256" key="3">
    <source>
        <dbReference type="ARBA" id="ARBA00022729"/>
    </source>
</evidence>
<gene>
    <name evidence="10" type="primary">CRK25_13</name>
    <name evidence="10" type="ORF">g.79372</name>
</gene>
<keyword evidence="4" id="KW-0677">Repeat</keyword>
<feature type="domain" description="Gnk2-homologous" evidence="9">
    <location>
        <begin position="29"/>
        <end position="131"/>
    </location>
</feature>
<evidence type="ECO:0000256" key="1">
    <source>
        <dbReference type="ARBA" id="ARBA00004613"/>
    </source>
</evidence>
<evidence type="ECO:0000256" key="2">
    <source>
        <dbReference type="ARBA" id="ARBA00022525"/>
    </source>
</evidence>
<feature type="region of interest" description="Disordered" evidence="6">
    <location>
        <begin position="260"/>
        <end position="285"/>
    </location>
</feature>
<dbReference type="EMBL" id="GDJX01021095">
    <property type="protein sequence ID" value="JAT46841.1"/>
    <property type="molecule type" value="Transcribed_RNA"/>
</dbReference>